<protein>
    <submittedName>
        <fullName evidence="2">Uncharacterized protein</fullName>
    </submittedName>
</protein>
<evidence type="ECO:0000313" key="3">
    <source>
        <dbReference type="Proteomes" id="UP000009022"/>
    </source>
</evidence>
<dbReference type="OrthoDB" id="9986859at2759"/>
<dbReference type="InParanoid" id="B3RIZ9"/>
<reference evidence="2 3" key="1">
    <citation type="journal article" date="2008" name="Nature">
        <title>The Trichoplax genome and the nature of placozoans.</title>
        <authorList>
            <person name="Srivastava M."/>
            <person name="Begovic E."/>
            <person name="Chapman J."/>
            <person name="Putnam N.H."/>
            <person name="Hellsten U."/>
            <person name="Kawashima T."/>
            <person name="Kuo A."/>
            <person name="Mitros T."/>
            <person name="Salamov A."/>
            <person name="Carpenter M.L."/>
            <person name="Signorovitch A.Y."/>
            <person name="Moreno M.A."/>
            <person name="Kamm K."/>
            <person name="Grimwood J."/>
            <person name="Schmutz J."/>
            <person name="Shapiro H."/>
            <person name="Grigoriev I.V."/>
            <person name="Buss L.W."/>
            <person name="Schierwater B."/>
            <person name="Dellaporta S.L."/>
            <person name="Rokhsar D.S."/>
        </authorList>
    </citation>
    <scope>NUCLEOTIDE SEQUENCE [LARGE SCALE GENOMIC DNA]</scope>
    <source>
        <strain evidence="2 3">Grell-BS-1999</strain>
    </source>
</reference>
<dbReference type="OMA" id="NCLIRCG"/>
<dbReference type="Proteomes" id="UP000009022">
    <property type="component" value="Unassembled WGS sequence"/>
</dbReference>
<accession>B3RIZ9</accession>
<proteinExistence type="predicted"/>
<evidence type="ECO:0000313" key="2">
    <source>
        <dbReference type="EMBL" id="EDV29035.1"/>
    </source>
</evidence>
<keyword evidence="1" id="KW-0175">Coiled coil</keyword>
<gene>
    <name evidence="2" type="ORF">TRIADDRAFT_52516</name>
</gene>
<name>B3RIZ9_TRIAD</name>
<dbReference type="Gene3D" id="1.10.287.510">
    <property type="entry name" value="Helix hairpin bin"/>
    <property type="match status" value="1"/>
</dbReference>
<dbReference type="PhylomeDB" id="B3RIZ9"/>
<dbReference type="AlphaFoldDB" id="B3RIZ9"/>
<dbReference type="KEGG" id="tad:TRIADDRAFT_52516"/>
<dbReference type="HOGENOM" id="CLU_1680196_0_0_1"/>
<organism evidence="2 3">
    <name type="scientific">Trichoplax adhaerens</name>
    <name type="common">Trichoplax reptans</name>
    <dbReference type="NCBI Taxonomy" id="10228"/>
    <lineage>
        <taxon>Eukaryota</taxon>
        <taxon>Metazoa</taxon>
        <taxon>Placozoa</taxon>
        <taxon>Uniplacotomia</taxon>
        <taxon>Trichoplacea</taxon>
        <taxon>Trichoplacidae</taxon>
        <taxon>Trichoplax</taxon>
    </lineage>
</organism>
<dbReference type="RefSeq" id="XP_002108237.1">
    <property type="nucleotide sequence ID" value="XM_002108201.1"/>
</dbReference>
<feature type="coiled-coil region" evidence="1">
    <location>
        <begin position="11"/>
        <end position="122"/>
    </location>
</feature>
<dbReference type="GeneID" id="6750193"/>
<dbReference type="EMBL" id="DS985241">
    <property type="protein sequence ID" value="EDV29035.1"/>
    <property type="molecule type" value="Genomic_DNA"/>
</dbReference>
<dbReference type="CTD" id="6750193"/>
<sequence>MEASLPALHSCVQLSAENELLRKKYKKLRSKYQQLVKEIGELKDKLKEPSDVGKSCKVVKRRLLAVHNNLMKKYQRELKNSTNQIEQITSLTFEKQEVQQQLNLCQEKIKALEKERTVREEQLAKAGLVSAKDFETRAAELEGIDKVSKYIRIDLVS</sequence>
<keyword evidence="3" id="KW-1185">Reference proteome</keyword>
<evidence type="ECO:0000256" key="1">
    <source>
        <dbReference type="SAM" id="Coils"/>
    </source>
</evidence>